<evidence type="ECO:0000256" key="10">
    <source>
        <dbReference type="PIRNR" id="PIRNR006268"/>
    </source>
</evidence>
<evidence type="ECO:0000313" key="13">
    <source>
        <dbReference type="EMBL" id="MBB6674452.1"/>
    </source>
</evidence>
<dbReference type="GO" id="GO:0016740">
    <property type="term" value="F:transferase activity"/>
    <property type="evidence" value="ECO:0007669"/>
    <property type="project" value="UniProtKB-UniRule"/>
</dbReference>
<accession>A0A7X0VHS6</accession>
<feature type="binding site" evidence="11">
    <location>
        <position position="146"/>
    </location>
    <ligand>
        <name>Mg(2+)</name>
        <dbReference type="ChEBI" id="CHEBI:18420"/>
    </ligand>
</feature>
<organism evidence="13 14">
    <name type="scientific">Cohnella nanjingensis</name>
    <dbReference type="NCBI Taxonomy" id="1387779"/>
    <lineage>
        <taxon>Bacteria</taxon>
        <taxon>Bacillati</taxon>
        <taxon>Bacillota</taxon>
        <taxon>Bacilli</taxon>
        <taxon>Bacillales</taxon>
        <taxon>Paenibacillaceae</taxon>
        <taxon>Cohnella</taxon>
    </lineage>
</organism>
<dbReference type="EMBL" id="JACJVP010000047">
    <property type="protein sequence ID" value="MBB6674452.1"/>
    <property type="molecule type" value="Genomic_DNA"/>
</dbReference>
<dbReference type="Proteomes" id="UP000547209">
    <property type="component" value="Unassembled WGS sequence"/>
</dbReference>
<evidence type="ECO:0000256" key="9">
    <source>
        <dbReference type="ARBA" id="ARBA00048540"/>
    </source>
</evidence>
<dbReference type="SUPFAM" id="SSF143631">
    <property type="entry name" value="ApbE-like"/>
    <property type="match status" value="1"/>
</dbReference>
<comment type="caution">
    <text evidence="13">The sequence shown here is derived from an EMBL/GenBank/DDBJ whole genome shotgun (WGS) entry which is preliminary data.</text>
</comment>
<keyword evidence="14" id="KW-1185">Reference proteome</keyword>
<feature type="coiled-coil region" evidence="12">
    <location>
        <begin position="17"/>
        <end position="44"/>
    </location>
</feature>
<gene>
    <name evidence="13" type="ORF">H7C19_27590</name>
</gene>
<protein>
    <recommendedName>
        <fullName evidence="2 10">FAD:protein FMN transferase</fullName>
        <ecNumber evidence="1 10">2.7.1.180</ecNumber>
    </recommendedName>
    <alternativeName>
        <fullName evidence="8 10">Flavin transferase</fullName>
    </alternativeName>
</protein>
<keyword evidence="6 10" id="KW-0274">FAD</keyword>
<evidence type="ECO:0000313" key="14">
    <source>
        <dbReference type="Proteomes" id="UP000547209"/>
    </source>
</evidence>
<comment type="catalytic activity">
    <reaction evidence="9 10">
        <text>L-threonyl-[protein] + FAD = FMN-L-threonyl-[protein] + AMP + H(+)</text>
        <dbReference type="Rhea" id="RHEA:36847"/>
        <dbReference type="Rhea" id="RHEA-COMP:11060"/>
        <dbReference type="Rhea" id="RHEA-COMP:11061"/>
        <dbReference type="ChEBI" id="CHEBI:15378"/>
        <dbReference type="ChEBI" id="CHEBI:30013"/>
        <dbReference type="ChEBI" id="CHEBI:57692"/>
        <dbReference type="ChEBI" id="CHEBI:74257"/>
        <dbReference type="ChEBI" id="CHEBI:456215"/>
        <dbReference type="EC" id="2.7.1.180"/>
    </reaction>
</comment>
<dbReference type="InterPro" id="IPR024932">
    <property type="entry name" value="ApbE"/>
</dbReference>
<feature type="binding site" evidence="11">
    <location>
        <position position="259"/>
    </location>
    <ligand>
        <name>Mg(2+)</name>
        <dbReference type="ChEBI" id="CHEBI:18420"/>
    </ligand>
</feature>
<keyword evidence="4 10" id="KW-0808">Transferase</keyword>
<evidence type="ECO:0000256" key="6">
    <source>
        <dbReference type="ARBA" id="ARBA00022827"/>
    </source>
</evidence>
<dbReference type="GO" id="GO:0046872">
    <property type="term" value="F:metal ion binding"/>
    <property type="evidence" value="ECO:0007669"/>
    <property type="project" value="UniProtKB-UniRule"/>
</dbReference>
<evidence type="ECO:0000256" key="3">
    <source>
        <dbReference type="ARBA" id="ARBA00022630"/>
    </source>
</evidence>
<evidence type="ECO:0000256" key="8">
    <source>
        <dbReference type="ARBA" id="ARBA00031306"/>
    </source>
</evidence>
<proteinExistence type="inferred from homology"/>
<dbReference type="AlphaFoldDB" id="A0A7X0VHS6"/>
<feature type="binding site" evidence="11">
    <location>
        <position position="255"/>
    </location>
    <ligand>
        <name>Mg(2+)</name>
        <dbReference type="ChEBI" id="CHEBI:18420"/>
    </ligand>
</feature>
<dbReference type="Gene3D" id="3.10.520.10">
    <property type="entry name" value="ApbE-like domains"/>
    <property type="match status" value="1"/>
</dbReference>
<evidence type="ECO:0000256" key="2">
    <source>
        <dbReference type="ARBA" id="ARBA00016337"/>
    </source>
</evidence>
<comment type="cofactor">
    <cofactor evidence="11">
        <name>Mg(2+)</name>
        <dbReference type="ChEBI" id="CHEBI:18420"/>
    </cofactor>
    <cofactor evidence="11">
        <name>Mn(2+)</name>
        <dbReference type="ChEBI" id="CHEBI:29035"/>
    </cofactor>
    <text evidence="11">Magnesium. Can also use manganese.</text>
</comment>
<evidence type="ECO:0000256" key="7">
    <source>
        <dbReference type="ARBA" id="ARBA00022842"/>
    </source>
</evidence>
<evidence type="ECO:0000256" key="4">
    <source>
        <dbReference type="ARBA" id="ARBA00022679"/>
    </source>
</evidence>
<dbReference type="PANTHER" id="PTHR30040">
    <property type="entry name" value="THIAMINE BIOSYNTHESIS LIPOPROTEIN APBE"/>
    <property type="match status" value="1"/>
</dbReference>
<evidence type="ECO:0000256" key="1">
    <source>
        <dbReference type="ARBA" id="ARBA00011955"/>
    </source>
</evidence>
<keyword evidence="12" id="KW-0175">Coiled coil</keyword>
<name>A0A7X0VHS6_9BACL</name>
<dbReference type="Pfam" id="PF02424">
    <property type="entry name" value="ApbE"/>
    <property type="match status" value="1"/>
</dbReference>
<dbReference type="EC" id="2.7.1.180" evidence="1 10"/>
<evidence type="ECO:0000256" key="12">
    <source>
        <dbReference type="SAM" id="Coils"/>
    </source>
</evidence>
<keyword evidence="5 10" id="KW-0479">Metal-binding</keyword>
<keyword evidence="7 10" id="KW-0460">Magnesium</keyword>
<sequence>MKKTKLFMDTVVDIQVVARERDAMKEAEARIDRAFEAFRQVEQACSRFSPDSELMIACRQVGTRVPVSPLLFEPLKLALEMAKRTNGIFDPTVGKTMEALGFNRHYLTGQTVESPSDGPVTYRDVVINEREQTIYLHKPMVIDLGAVAKGFAIDLAAHELKSFEGFLVNAGGDLYAGGSDEQGKPWKIGIRHPVRKDQIIFEIDISDRAICTSGSYERPSDKIPGMHHIIDPGTQSSPRRWISCSVIATYAMMADVFSTAAFVMDAAGGEALIEEAELQGIFIASDMQIVRMGGI</sequence>
<evidence type="ECO:0000256" key="5">
    <source>
        <dbReference type="ARBA" id="ARBA00022723"/>
    </source>
</evidence>
<evidence type="ECO:0000256" key="11">
    <source>
        <dbReference type="PIRSR" id="PIRSR006268-2"/>
    </source>
</evidence>
<dbReference type="PANTHER" id="PTHR30040:SF2">
    <property type="entry name" value="FAD:PROTEIN FMN TRANSFERASE"/>
    <property type="match status" value="1"/>
</dbReference>
<dbReference type="PIRSF" id="PIRSF006268">
    <property type="entry name" value="ApbE"/>
    <property type="match status" value="1"/>
</dbReference>
<dbReference type="InterPro" id="IPR003374">
    <property type="entry name" value="ApbE-like_sf"/>
</dbReference>
<comment type="similarity">
    <text evidence="10">Belongs to the ApbE family.</text>
</comment>
<keyword evidence="3 10" id="KW-0285">Flavoprotein</keyword>
<reference evidence="13 14" key="1">
    <citation type="submission" date="2020-08" db="EMBL/GenBank/DDBJ databases">
        <title>Cohnella phylogeny.</title>
        <authorList>
            <person name="Dunlap C."/>
        </authorList>
    </citation>
    <scope>NUCLEOTIDE SEQUENCE [LARGE SCALE GENOMIC DNA]</scope>
    <source>
        <strain evidence="13 14">DSM 28246</strain>
    </source>
</reference>